<dbReference type="PANTHER" id="PTHR45973:SF9">
    <property type="entry name" value="LEUCINE-RICH REPEAT-CONTAINING PROTEIN 46"/>
    <property type="match status" value="1"/>
</dbReference>
<dbReference type="Proteomes" id="UP000504617">
    <property type="component" value="Unplaced"/>
</dbReference>
<dbReference type="InterPro" id="IPR025875">
    <property type="entry name" value="Leu-rich_rpt_4"/>
</dbReference>
<protein>
    <submittedName>
        <fullName evidence="8 9">Leucine-rich repeat-containing protein 46</fullName>
    </submittedName>
</protein>
<proteinExistence type="predicted"/>
<dbReference type="InterPro" id="IPR001611">
    <property type="entry name" value="Leu-rich_rpt"/>
</dbReference>
<dbReference type="InterPro" id="IPR032675">
    <property type="entry name" value="LRR_dom_sf"/>
</dbReference>
<evidence type="ECO:0000256" key="2">
    <source>
        <dbReference type="ARBA" id="ARBA00022614"/>
    </source>
</evidence>
<evidence type="ECO:0000256" key="1">
    <source>
        <dbReference type="ARBA" id="ARBA00004138"/>
    </source>
</evidence>
<dbReference type="KEGG" id="tsr:106542375"/>
<sequence length="328" mass="37342">MPEANLQPSTEGVCLTISLIVQRNMPVPVKKEDPEKISEALTSIQVLRLDRERISCITNLPEFKHVHSIYLQQNQIKKIENLNCFPNLKFLSLSGNYINKVESLQPLLKLKFLDLSQNCIDTLDIDELPLNLAILDLTGNKCMNQKGYRESVLAALPNLIELDHKGIPKQKVILQNNEEEENSSEESDYEDCPELFQPLSTEKDFFVDLHNEFSSRSTRRRETAMREHEVRLEELRQRQNLRQLVFNTSESRTEPLSLLESTSPVLNDLPQTANHLVLNPPQRTENPTVDAGLNIPKEKNEGAIQTQQKIAKGKVSSAAKTANKNIKK</sequence>
<dbReference type="Pfam" id="PF12799">
    <property type="entry name" value="LRR_4"/>
    <property type="match status" value="1"/>
</dbReference>
<name>A0A6I9XD80_9SAUR</name>
<evidence type="ECO:0000313" key="8">
    <source>
        <dbReference type="RefSeq" id="XP_013913562.1"/>
    </source>
</evidence>
<dbReference type="RefSeq" id="XP_013913569.1">
    <property type="nucleotide sequence ID" value="XM_014058094.1"/>
</dbReference>
<gene>
    <name evidence="8 9" type="primary">LRRC46</name>
</gene>
<dbReference type="Gene3D" id="3.80.10.10">
    <property type="entry name" value="Ribonuclease Inhibitor"/>
    <property type="match status" value="1"/>
</dbReference>
<keyword evidence="2" id="KW-0433">Leucine-rich repeat</keyword>
<feature type="region of interest" description="Disordered" evidence="6">
    <location>
        <begin position="298"/>
        <end position="328"/>
    </location>
</feature>
<evidence type="ECO:0000256" key="6">
    <source>
        <dbReference type="SAM" id="MobiDB-lite"/>
    </source>
</evidence>
<keyword evidence="3" id="KW-0677">Repeat</keyword>
<dbReference type="InterPro" id="IPR050576">
    <property type="entry name" value="Cilia_flagella_integrity"/>
</dbReference>
<dbReference type="PANTHER" id="PTHR45973">
    <property type="entry name" value="PROTEIN PHOSPHATASE 1 REGULATORY SUBUNIT SDS22-RELATED"/>
    <property type="match status" value="1"/>
</dbReference>
<keyword evidence="5" id="KW-0966">Cell projection</keyword>
<reference evidence="8 9" key="1">
    <citation type="submission" date="2025-04" db="UniProtKB">
        <authorList>
            <consortium name="RefSeq"/>
        </authorList>
    </citation>
    <scope>IDENTIFICATION</scope>
    <source>
        <tissue evidence="8 9">Skeletal muscle</tissue>
    </source>
</reference>
<dbReference type="PROSITE" id="PS51450">
    <property type="entry name" value="LRR"/>
    <property type="match status" value="2"/>
</dbReference>
<feature type="compositionally biased region" description="Polar residues" evidence="6">
    <location>
        <begin position="318"/>
        <end position="328"/>
    </location>
</feature>
<dbReference type="RefSeq" id="XP_013913562.1">
    <property type="nucleotide sequence ID" value="XM_014058087.1"/>
</dbReference>
<dbReference type="GeneID" id="106542375"/>
<dbReference type="SUPFAM" id="SSF52058">
    <property type="entry name" value="L domain-like"/>
    <property type="match status" value="1"/>
</dbReference>
<dbReference type="SMART" id="SM00365">
    <property type="entry name" value="LRR_SD22"/>
    <property type="match status" value="3"/>
</dbReference>
<dbReference type="OrthoDB" id="7451790at2759"/>
<organism evidence="7 9">
    <name type="scientific">Thamnophis sirtalis</name>
    <dbReference type="NCBI Taxonomy" id="35019"/>
    <lineage>
        <taxon>Eukaryota</taxon>
        <taxon>Metazoa</taxon>
        <taxon>Chordata</taxon>
        <taxon>Craniata</taxon>
        <taxon>Vertebrata</taxon>
        <taxon>Euteleostomi</taxon>
        <taxon>Lepidosauria</taxon>
        <taxon>Squamata</taxon>
        <taxon>Bifurcata</taxon>
        <taxon>Unidentata</taxon>
        <taxon>Episquamata</taxon>
        <taxon>Toxicofera</taxon>
        <taxon>Serpentes</taxon>
        <taxon>Colubroidea</taxon>
        <taxon>Colubridae</taxon>
        <taxon>Natricinae</taxon>
        <taxon>Thamnophis</taxon>
    </lineage>
</organism>
<accession>A0A6I9XD80</accession>
<dbReference type="CTD" id="90506"/>
<evidence type="ECO:0000256" key="5">
    <source>
        <dbReference type="ARBA" id="ARBA00023273"/>
    </source>
</evidence>
<evidence type="ECO:0000313" key="7">
    <source>
        <dbReference type="Proteomes" id="UP000504617"/>
    </source>
</evidence>
<evidence type="ECO:0000256" key="3">
    <source>
        <dbReference type="ARBA" id="ARBA00022737"/>
    </source>
</evidence>
<evidence type="ECO:0000313" key="9">
    <source>
        <dbReference type="RefSeq" id="XP_013913569.1"/>
    </source>
</evidence>
<keyword evidence="7" id="KW-1185">Reference proteome</keyword>
<dbReference type="AlphaFoldDB" id="A0A6I9XD80"/>
<evidence type="ECO:0000256" key="4">
    <source>
        <dbReference type="ARBA" id="ARBA00023069"/>
    </source>
</evidence>
<keyword evidence="4" id="KW-0969">Cilium</keyword>
<comment type="subcellular location">
    <subcellularLocation>
        <location evidence="1">Cell projection</location>
        <location evidence="1">Cilium</location>
    </subcellularLocation>
</comment>